<dbReference type="Proteomes" id="UP000799764">
    <property type="component" value="Unassembled WGS sequence"/>
</dbReference>
<keyword evidence="3" id="KW-1185">Reference proteome</keyword>
<evidence type="ECO:0000313" key="3">
    <source>
        <dbReference type="Proteomes" id="UP000799764"/>
    </source>
</evidence>
<comment type="caution">
    <text evidence="2">The sequence shown here is derived from an EMBL/GenBank/DDBJ whole genome shotgun (WGS) entry which is preliminary data.</text>
</comment>
<evidence type="ECO:0000256" key="1">
    <source>
        <dbReference type="SAM" id="MobiDB-lite"/>
    </source>
</evidence>
<evidence type="ECO:0000313" key="2">
    <source>
        <dbReference type="EMBL" id="KAF2450498.1"/>
    </source>
</evidence>
<proteinExistence type="predicted"/>
<dbReference type="EMBL" id="MU001493">
    <property type="protein sequence ID" value="KAF2450498.1"/>
    <property type="molecule type" value="Genomic_DNA"/>
</dbReference>
<gene>
    <name evidence="2" type="ORF">P171DRAFT_479583</name>
</gene>
<feature type="region of interest" description="Disordered" evidence="1">
    <location>
        <begin position="1"/>
        <end position="88"/>
    </location>
</feature>
<reference evidence="2" key="1">
    <citation type="journal article" date="2020" name="Stud. Mycol.">
        <title>101 Dothideomycetes genomes: a test case for predicting lifestyles and emergence of pathogens.</title>
        <authorList>
            <person name="Haridas S."/>
            <person name="Albert R."/>
            <person name="Binder M."/>
            <person name="Bloem J."/>
            <person name="Labutti K."/>
            <person name="Salamov A."/>
            <person name="Andreopoulos B."/>
            <person name="Baker S."/>
            <person name="Barry K."/>
            <person name="Bills G."/>
            <person name="Bluhm B."/>
            <person name="Cannon C."/>
            <person name="Castanera R."/>
            <person name="Culley D."/>
            <person name="Daum C."/>
            <person name="Ezra D."/>
            <person name="Gonzalez J."/>
            <person name="Henrissat B."/>
            <person name="Kuo A."/>
            <person name="Liang C."/>
            <person name="Lipzen A."/>
            <person name="Lutzoni F."/>
            <person name="Magnuson J."/>
            <person name="Mondo S."/>
            <person name="Nolan M."/>
            <person name="Ohm R."/>
            <person name="Pangilinan J."/>
            <person name="Park H.-J."/>
            <person name="Ramirez L."/>
            <person name="Alfaro M."/>
            <person name="Sun H."/>
            <person name="Tritt A."/>
            <person name="Yoshinaga Y."/>
            <person name="Zwiers L.-H."/>
            <person name="Turgeon B."/>
            <person name="Goodwin S."/>
            <person name="Spatafora J."/>
            <person name="Crous P."/>
            <person name="Grigoriev I."/>
        </authorList>
    </citation>
    <scope>NUCLEOTIDE SEQUENCE</scope>
    <source>
        <strain evidence="2">CBS 690.94</strain>
    </source>
</reference>
<accession>A0A9P4PWF7</accession>
<sequence>MKIGHQKPTARDTSTSTQPPPPPRTHHGDAAEASPQRDAAPPPPRVSDPTVQHSALREPLPPTPAEHDVPVVPDHPFTAGQPSDDGAHAQHRDYAYTADSPIAILRHINAAYPPIIHYTLHIGMLVKDLHEKIGECHAWCEAAVGAGMGGEPAVRETMGALERLRFVVPRGVGRNWIG</sequence>
<organism evidence="2 3">
    <name type="scientific">Karstenula rhodostoma CBS 690.94</name>
    <dbReference type="NCBI Taxonomy" id="1392251"/>
    <lineage>
        <taxon>Eukaryota</taxon>
        <taxon>Fungi</taxon>
        <taxon>Dikarya</taxon>
        <taxon>Ascomycota</taxon>
        <taxon>Pezizomycotina</taxon>
        <taxon>Dothideomycetes</taxon>
        <taxon>Pleosporomycetidae</taxon>
        <taxon>Pleosporales</taxon>
        <taxon>Massarineae</taxon>
        <taxon>Didymosphaeriaceae</taxon>
        <taxon>Karstenula</taxon>
    </lineage>
</organism>
<dbReference type="OrthoDB" id="10402540at2759"/>
<name>A0A9P4PWF7_9PLEO</name>
<protein>
    <submittedName>
        <fullName evidence="2">Uncharacterized protein</fullName>
    </submittedName>
</protein>
<dbReference type="AlphaFoldDB" id="A0A9P4PWF7"/>